<evidence type="ECO:0000313" key="2">
    <source>
        <dbReference type="EMBL" id="KAB0799529.1"/>
    </source>
</evidence>
<proteinExistence type="predicted"/>
<reference evidence="2 4" key="2">
    <citation type="journal article" date="2018" name="Elife">
        <title>Firefly genomes illuminate parallel origins of bioluminescence in beetles.</title>
        <authorList>
            <person name="Fallon T.R."/>
            <person name="Lower S.E."/>
            <person name="Chang C.H."/>
            <person name="Bessho-Uehara M."/>
            <person name="Martin G.J."/>
            <person name="Bewick A.J."/>
            <person name="Behringer M."/>
            <person name="Debat H.J."/>
            <person name="Wong I."/>
            <person name="Day J.C."/>
            <person name="Suvorov A."/>
            <person name="Silva C.J."/>
            <person name="Stanger-Hall K.F."/>
            <person name="Hall D.W."/>
            <person name="Schmitz R.J."/>
            <person name="Nelson D.R."/>
            <person name="Lewis S.M."/>
            <person name="Shigenobu S."/>
            <person name="Bybee S.M."/>
            <person name="Larracuente A.M."/>
            <person name="Oba Y."/>
            <person name="Weng J.K."/>
        </authorList>
    </citation>
    <scope>NUCLEOTIDE SEQUENCE [LARGE SCALE GENOMIC DNA]</scope>
    <source>
        <strain evidence="2">1611_PpyrPB1</strain>
        <tissue evidence="2">Whole body</tissue>
    </source>
</reference>
<sequence>MYPLPNWPNKSPKWDSKTLEILDLPKTIPSDVNVEVILNKSDRFPVKFPIDTVRCKTLQTTVETDTLERNINSAYPLIHENALHLCAKFLLHKRKNGTVDEQRVYKNMTISTLIDRLLTKRAVVFMGRFDSYLLINQTKGAGKWELIGKDPRSRLSLENCLSYDEIKLSAFLSVTSYTYFINDGTRKNMGKVATTRTNIQDEGVVIGLIGARLKKAKVMEYEEMVVTKAQNIEENGYGEEESLHSVFANFYEEPCFTYGQVLDQVKTQPRRFTALGNEEFFDNVVFAKRIALSIDTLLIEANERAHCRNTTAFVHVVGIGLGVWKCSPHQEELFVDVFGKRLESLGKLTTCISDVYFSYINAKQCNGCKSGEVMKIKDHPNGIKIHIGKRDPHVKLSGSNAGKLLIVSYAWDGNASPGNEFWLGKLGSTGDSAAAASTQITEIHNCHINPKICAANLRIVTADGLKTYEEYVRCIKSGKRKLGG</sequence>
<dbReference type="EMBL" id="VVIM01000005">
    <property type="protein sequence ID" value="KAB0799529.1"/>
    <property type="molecule type" value="Genomic_DNA"/>
</dbReference>
<evidence type="ECO:0000313" key="1">
    <source>
        <dbReference type="EMBL" id="JAV89864.1"/>
    </source>
</evidence>
<reference evidence="2" key="3">
    <citation type="submission" date="2019-08" db="EMBL/GenBank/DDBJ databases">
        <authorList>
            <consortium name="Photinus pyralis genome working group"/>
            <person name="Fallon T.R."/>
            <person name="Sander Lower S.E."/>
            <person name="Weng J.-K."/>
        </authorList>
    </citation>
    <scope>NUCLEOTIDE SEQUENCE</scope>
    <source>
        <strain evidence="2">1611_PpyrPB1</strain>
        <tissue evidence="2">Whole body</tissue>
    </source>
</reference>
<protein>
    <submittedName>
        <fullName evidence="1">Uncharacterized protein</fullName>
    </submittedName>
</protein>
<reference evidence="1" key="1">
    <citation type="journal article" date="2016" name="Sci. Rep.">
        <title>Molecular characterization of firefly nuptial gifts: a multi-omics approach sheds light on postcopulatory sexual selection.</title>
        <authorList>
            <person name="Al-Wathiqui N."/>
            <person name="Fallon T.R."/>
            <person name="South A."/>
            <person name="Weng J.K."/>
            <person name="Lewis S.M."/>
        </authorList>
    </citation>
    <scope>NUCLEOTIDE SEQUENCE</scope>
</reference>
<accession>A0A1Y1MW12</accession>
<dbReference type="AlphaFoldDB" id="A0A1Y1MW12"/>
<name>A0A1Y1MW12_PHOPY</name>
<evidence type="ECO:0000313" key="4">
    <source>
        <dbReference type="Proteomes" id="UP000327044"/>
    </source>
</evidence>
<dbReference type="Proteomes" id="UP000327044">
    <property type="component" value="Unassembled WGS sequence"/>
</dbReference>
<dbReference type="InParanoid" id="A0A1Y1MW12"/>
<gene>
    <name evidence="3" type="ORF">PPYR_01685</name>
    <name evidence="2" type="ORF">PPYR_07409</name>
</gene>
<dbReference type="OrthoDB" id="6357136at2759"/>
<dbReference type="EMBL" id="GEZM01019121">
    <property type="protein sequence ID" value="JAV89864.1"/>
    <property type="molecule type" value="Transcribed_RNA"/>
</dbReference>
<dbReference type="Pfam" id="PF16062">
    <property type="entry name" value="MavL-like"/>
    <property type="match status" value="1"/>
</dbReference>
<evidence type="ECO:0000313" key="3">
    <source>
        <dbReference type="EMBL" id="KAB0804715.1"/>
    </source>
</evidence>
<organism evidence="1">
    <name type="scientific">Photinus pyralis</name>
    <name type="common">Common eastern firefly</name>
    <name type="synonym">Lampyris pyralis</name>
    <dbReference type="NCBI Taxonomy" id="7054"/>
    <lineage>
        <taxon>Eukaryota</taxon>
        <taxon>Metazoa</taxon>
        <taxon>Ecdysozoa</taxon>
        <taxon>Arthropoda</taxon>
        <taxon>Hexapoda</taxon>
        <taxon>Insecta</taxon>
        <taxon>Pterygota</taxon>
        <taxon>Neoptera</taxon>
        <taxon>Endopterygota</taxon>
        <taxon>Coleoptera</taxon>
        <taxon>Polyphaga</taxon>
        <taxon>Elateriformia</taxon>
        <taxon>Elateroidea</taxon>
        <taxon>Lampyridae</taxon>
        <taxon>Lampyrinae</taxon>
        <taxon>Photinus</taxon>
    </lineage>
</organism>
<keyword evidence="4" id="KW-1185">Reference proteome</keyword>
<dbReference type="InterPro" id="IPR032063">
    <property type="entry name" value="MavL-like"/>
</dbReference>
<dbReference type="EMBL" id="VVIM01000001">
    <property type="protein sequence ID" value="KAB0804715.1"/>
    <property type="molecule type" value="Genomic_DNA"/>
</dbReference>